<comment type="caution">
    <text evidence="3">The sequence shown here is derived from an EMBL/GenBank/DDBJ whole genome shotgun (WGS) entry which is preliminary data.</text>
</comment>
<feature type="region of interest" description="Disordered" evidence="1">
    <location>
        <begin position="29"/>
        <end position="97"/>
    </location>
</feature>
<dbReference type="AlphaFoldDB" id="A0A0C2YDV4"/>
<dbReference type="Pfam" id="PF01713">
    <property type="entry name" value="Smr"/>
    <property type="match status" value="1"/>
</dbReference>
<dbReference type="InterPro" id="IPR002625">
    <property type="entry name" value="Smr_dom"/>
</dbReference>
<dbReference type="OrthoDB" id="7165597at2"/>
<sequence>MSRARLIEPRQPRRRVVSADEIRVWKAVVAEAKPLPGRLPPADPSPETAALPEPVSSPPPPPGKPPVRPSAHPPTPPRTGHGELHHGNSPGLDRRSAERLKKGEMEIEATLDLHGLTQDMAHARLIAFIQRCWIAQRRCVVVVTGKGAQGFGILRAQVPRWLNQSPLRERILGFSYAQPRHGGDGALYVLIRRQRA</sequence>
<feature type="compositionally biased region" description="Pro residues" evidence="1">
    <location>
        <begin position="55"/>
        <end position="77"/>
    </location>
</feature>
<name>A0A0C2YDV4_PARME</name>
<evidence type="ECO:0000313" key="3">
    <source>
        <dbReference type="EMBL" id="KIL97889.1"/>
    </source>
</evidence>
<evidence type="ECO:0000259" key="2">
    <source>
        <dbReference type="PROSITE" id="PS50828"/>
    </source>
</evidence>
<gene>
    <name evidence="3" type="ORF">CCC_00950</name>
</gene>
<organism evidence="3 4">
    <name type="scientific">Paramagnetospirillum magnetotacticum MS-1</name>
    <dbReference type="NCBI Taxonomy" id="272627"/>
    <lineage>
        <taxon>Bacteria</taxon>
        <taxon>Pseudomonadati</taxon>
        <taxon>Pseudomonadota</taxon>
        <taxon>Alphaproteobacteria</taxon>
        <taxon>Rhodospirillales</taxon>
        <taxon>Magnetospirillaceae</taxon>
        <taxon>Paramagnetospirillum</taxon>
    </lineage>
</organism>
<dbReference type="Proteomes" id="UP000031971">
    <property type="component" value="Unassembled WGS sequence"/>
</dbReference>
<reference evidence="3 4" key="1">
    <citation type="submission" date="2015-01" db="EMBL/GenBank/DDBJ databases">
        <title>Genome Sequence of Magnetospirillum magnetotacticum Strain MS-1.</title>
        <authorList>
            <person name="Marinov G.K."/>
            <person name="Smalley M.D."/>
            <person name="DeSalvo G."/>
        </authorList>
    </citation>
    <scope>NUCLEOTIDE SEQUENCE [LARGE SCALE GENOMIC DNA]</scope>
    <source>
        <strain evidence="3 4">MS-1</strain>
    </source>
</reference>
<feature type="domain" description="Smr" evidence="2">
    <location>
        <begin position="111"/>
        <end position="192"/>
    </location>
</feature>
<dbReference type="InterPro" id="IPR036063">
    <property type="entry name" value="Smr_dom_sf"/>
</dbReference>
<dbReference type="SUPFAM" id="SSF160443">
    <property type="entry name" value="SMR domain-like"/>
    <property type="match status" value="1"/>
</dbReference>
<feature type="compositionally biased region" description="Basic and acidic residues" evidence="1">
    <location>
        <begin position="80"/>
        <end position="97"/>
    </location>
</feature>
<dbReference type="Gene3D" id="3.30.1370.110">
    <property type="match status" value="1"/>
</dbReference>
<accession>A0A0C2YDV4</accession>
<dbReference type="PANTHER" id="PTHR35562">
    <property type="entry name" value="DNA ENDONUCLEASE SMRA-RELATED"/>
    <property type="match status" value="1"/>
</dbReference>
<evidence type="ECO:0000256" key="1">
    <source>
        <dbReference type="SAM" id="MobiDB-lite"/>
    </source>
</evidence>
<dbReference type="SMART" id="SM00463">
    <property type="entry name" value="SMR"/>
    <property type="match status" value="1"/>
</dbReference>
<dbReference type="RefSeq" id="WP_009869178.1">
    <property type="nucleotide sequence ID" value="NZ_JXSL01000030.1"/>
</dbReference>
<keyword evidence="4" id="KW-1185">Reference proteome</keyword>
<protein>
    <submittedName>
        <fullName evidence="3">Smr family protein</fullName>
    </submittedName>
</protein>
<evidence type="ECO:0000313" key="4">
    <source>
        <dbReference type="Proteomes" id="UP000031971"/>
    </source>
</evidence>
<dbReference type="PANTHER" id="PTHR35562:SF2">
    <property type="entry name" value="DNA ENDONUCLEASE SMRA-RELATED"/>
    <property type="match status" value="1"/>
</dbReference>
<dbReference type="EMBL" id="JXSL01000030">
    <property type="protein sequence ID" value="KIL97889.1"/>
    <property type="molecule type" value="Genomic_DNA"/>
</dbReference>
<proteinExistence type="predicted"/>
<dbReference type="PROSITE" id="PS50828">
    <property type="entry name" value="SMR"/>
    <property type="match status" value="1"/>
</dbReference>
<dbReference type="STRING" id="272627.CCC_00950"/>